<dbReference type="AlphaFoldDB" id="A0A4U8YJS0"/>
<sequence>MEYDKSTRTSQPLKQEPREAGPGFIRDLSETWAFLKDITREPTCAEELGWPEWRRWF</sequence>
<dbReference type="Proteomes" id="UP000507962">
    <property type="component" value="Unassembled WGS sequence"/>
</dbReference>
<proteinExistence type="predicted"/>
<gene>
    <name evidence="2" type="ORF">MSL71_15440</name>
</gene>
<protein>
    <submittedName>
        <fullName evidence="2">Uncharacterized protein</fullName>
    </submittedName>
</protein>
<evidence type="ECO:0000313" key="3">
    <source>
        <dbReference type="Proteomes" id="UP000507962"/>
    </source>
</evidence>
<name>A0A4U8YJS0_9BACT</name>
<dbReference type="RefSeq" id="WP_180138417.1">
    <property type="nucleotide sequence ID" value="NZ_CAADHO010000002.1"/>
</dbReference>
<organism evidence="2 3">
    <name type="scientific">Desulfoluna butyratoxydans</name>
    <dbReference type="NCBI Taxonomy" id="231438"/>
    <lineage>
        <taxon>Bacteria</taxon>
        <taxon>Pseudomonadati</taxon>
        <taxon>Thermodesulfobacteriota</taxon>
        <taxon>Desulfobacteria</taxon>
        <taxon>Desulfobacterales</taxon>
        <taxon>Desulfolunaceae</taxon>
        <taxon>Desulfoluna</taxon>
    </lineage>
</organism>
<reference evidence="2 3" key="1">
    <citation type="submission" date="2019-03" db="EMBL/GenBank/DDBJ databases">
        <authorList>
            <person name="Nijsse B."/>
        </authorList>
    </citation>
    <scope>NUCLEOTIDE SEQUENCE [LARGE SCALE GENOMIC DNA]</scope>
    <source>
        <strain evidence="2">Desulfoluna butyratoxydans MSL71</strain>
    </source>
</reference>
<dbReference type="EMBL" id="CAADHO010000002">
    <property type="protein sequence ID" value="VFQ43901.1"/>
    <property type="molecule type" value="Genomic_DNA"/>
</dbReference>
<evidence type="ECO:0000256" key="1">
    <source>
        <dbReference type="SAM" id="MobiDB-lite"/>
    </source>
</evidence>
<accession>A0A4U8YJS0</accession>
<feature type="region of interest" description="Disordered" evidence="1">
    <location>
        <begin position="1"/>
        <end position="24"/>
    </location>
</feature>
<keyword evidence="3" id="KW-1185">Reference proteome</keyword>
<evidence type="ECO:0000313" key="2">
    <source>
        <dbReference type="EMBL" id="VFQ43901.1"/>
    </source>
</evidence>